<feature type="transmembrane region" description="Helical" evidence="1">
    <location>
        <begin position="53"/>
        <end position="71"/>
    </location>
</feature>
<dbReference type="EMBL" id="JAGTIS010000041">
    <property type="protein sequence ID" value="MBT8769594.1"/>
    <property type="molecule type" value="Genomic_DNA"/>
</dbReference>
<evidence type="ECO:0000313" key="3">
    <source>
        <dbReference type="Proteomes" id="UP001519667"/>
    </source>
</evidence>
<reference evidence="2 3" key="1">
    <citation type="submission" date="2021-04" db="EMBL/GenBank/DDBJ databases">
        <title>Pseudomonas boanensis sp. nov., a bacterium isolated from river water used for household purposes in Boane District, Mozambique.</title>
        <authorList>
            <person name="Nicklasson M."/>
            <person name="Martin-Rodriguez A.J."/>
            <person name="Thorell K."/>
            <person name="Neves L."/>
            <person name="Mussagy A."/>
            <person name="Rydberg H.A."/>
            <person name="Hernroth B."/>
            <person name="Svensson-Stadler L."/>
            <person name="Sjoling A."/>
        </authorList>
    </citation>
    <scope>NUCLEOTIDE SEQUENCE [LARGE SCALE GENOMIC DNA]</scope>
    <source>
        <strain evidence="2 3">DB1</strain>
    </source>
</reference>
<keyword evidence="1" id="KW-0812">Transmembrane</keyword>
<keyword evidence="3" id="KW-1185">Reference proteome</keyword>
<evidence type="ECO:0000313" key="2">
    <source>
        <dbReference type="EMBL" id="MBT8769594.1"/>
    </source>
</evidence>
<proteinExistence type="predicted"/>
<feature type="transmembrane region" description="Helical" evidence="1">
    <location>
        <begin position="20"/>
        <end position="41"/>
    </location>
</feature>
<comment type="caution">
    <text evidence="2">The sequence shown here is derived from an EMBL/GenBank/DDBJ whole genome shotgun (WGS) entry which is preliminary data.</text>
</comment>
<keyword evidence="1" id="KW-0472">Membrane</keyword>
<evidence type="ECO:0000256" key="1">
    <source>
        <dbReference type="SAM" id="Phobius"/>
    </source>
</evidence>
<evidence type="ECO:0008006" key="4">
    <source>
        <dbReference type="Google" id="ProtNLM"/>
    </source>
</evidence>
<accession>A0ABS5XPH3</accession>
<keyword evidence="1" id="KW-1133">Transmembrane helix</keyword>
<protein>
    <recommendedName>
        <fullName evidence="4">Type VI secretion protein VasK</fullName>
    </recommendedName>
</protein>
<organism evidence="2 3">
    <name type="scientific">Metapseudomonas boanensis</name>
    <dbReference type="NCBI Taxonomy" id="2822138"/>
    <lineage>
        <taxon>Bacteria</taxon>
        <taxon>Pseudomonadati</taxon>
        <taxon>Pseudomonadota</taxon>
        <taxon>Gammaproteobacteria</taxon>
        <taxon>Pseudomonadales</taxon>
        <taxon>Pseudomonadaceae</taxon>
        <taxon>Metapseudomonas</taxon>
    </lineage>
</organism>
<name>A0ABS5XPH3_9GAMM</name>
<sequence>MPVRLDNVPPMAIRPRSPRVWIWLGLLAIALLMGLGLTLVFGDESLRQHLLQFWGVALGLPFAVWFASISIRCLVHVGVVSAADGWDRAREEDWLGRLRRGRRSQQILAVSLYTALREASDRSGVAQNQALMADKCALKTQALRGLPDQVCRHSRLSFDPELDSDPLDADALLIEAYRRVLTDLSRVLRTLPNELPLALVLESGSTRKLAEWRKVWSELGLRQTVAPLERQGLDAIDHWLDAHNDDPSLLLVVAAQMAPSPPDNTAEVAVGLLFGNQRTQTVLRPMTYLHRPEQERGATADALQLAVRQALGWVPIGAEALGDVWLTGVDALRHGDITQVLLELSSPLKRGQGLHDLQPSLGDPGSAAPWIAIAAATESARSGGRPQLIFSGDGVVEAGLWCSVVRPTLILESE</sequence>
<dbReference type="Proteomes" id="UP001519667">
    <property type="component" value="Unassembled WGS sequence"/>
</dbReference>
<gene>
    <name evidence="2" type="ORF">J7302_26165</name>
</gene>